<dbReference type="RefSeq" id="WP_083361979.1">
    <property type="nucleotide sequence ID" value="NZ_FNGY01000007.1"/>
</dbReference>
<feature type="domain" description="TonB-dependent receptor plug" evidence="13">
    <location>
        <begin position="115"/>
        <end position="238"/>
    </location>
</feature>
<evidence type="ECO:0000259" key="12">
    <source>
        <dbReference type="Pfam" id="PF00593"/>
    </source>
</evidence>
<keyword evidence="11" id="KW-0732">Signal</keyword>
<keyword evidence="2 8" id="KW-0813">Transport</keyword>
<dbReference type="InterPro" id="IPR012910">
    <property type="entry name" value="Plug_dom"/>
</dbReference>
<dbReference type="Gene3D" id="2.40.170.20">
    <property type="entry name" value="TonB-dependent receptor, beta-barrel domain"/>
    <property type="match status" value="1"/>
</dbReference>
<dbReference type="Pfam" id="PF00593">
    <property type="entry name" value="TonB_dep_Rec_b-barrel"/>
    <property type="match status" value="1"/>
</dbReference>
<evidence type="ECO:0000256" key="2">
    <source>
        <dbReference type="ARBA" id="ARBA00022448"/>
    </source>
</evidence>
<dbReference type="NCBIfam" id="TIGR04056">
    <property type="entry name" value="OMP_RagA_SusC"/>
    <property type="match status" value="1"/>
</dbReference>
<organism evidence="14 15">
    <name type="scientific">Pedobacter steynii</name>
    <dbReference type="NCBI Taxonomy" id="430522"/>
    <lineage>
        <taxon>Bacteria</taxon>
        <taxon>Pseudomonadati</taxon>
        <taxon>Bacteroidota</taxon>
        <taxon>Sphingobacteriia</taxon>
        <taxon>Sphingobacteriales</taxon>
        <taxon>Sphingobacteriaceae</taxon>
        <taxon>Pedobacter</taxon>
    </lineage>
</organism>
<keyword evidence="15" id="KW-1185">Reference proteome</keyword>
<dbReference type="Gene3D" id="2.170.130.10">
    <property type="entry name" value="TonB-dependent receptor, plug domain"/>
    <property type="match status" value="1"/>
</dbReference>
<keyword evidence="6 8" id="KW-0472">Membrane</keyword>
<dbReference type="STRING" id="430522.BFS30_19135"/>
<dbReference type="AlphaFoldDB" id="A0A1H0B8F5"/>
<evidence type="ECO:0000256" key="11">
    <source>
        <dbReference type="SAM" id="SignalP"/>
    </source>
</evidence>
<keyword evidence="4 8" id="KW-0812">Transmembrane</keyword>
<feature type="region of interest" description="Disordered" evidence="10">
    <location>
        <begin position="29"/>
        <end position="61"/>
    </location>
</feature>
<dbReference type="GO" id="GO:0009279">
    <property type="term" value="C:cell outer membrane"/>
    <property type="evidence" value="ECO:0007669"/>
    <property type="project" value="UniProtKB-SubCell"/>
</dbReference>
<feature type="compositionally biased region" description="Polar residues" evidence="10">
    <location>
        <begin position="51"/>
        <end position="61"/>
    </location>
</feature>
<feature type="chain" id="PRO_5010377474" evidence="11">
    <location>
        <begin position="21"/>
        <end position="1047"/>
    </location>
</feature>
<keyword evidence="7 8" id="KW-0998">Cell outer membrane</keyword>
<dbReference type="InterPro" id="IPR039426">
    <property type="entry name" value="TonB-dep_rcpt-like"/>
</dbReference>
<evidence type="ECO:0000256" key="5">
    <source>
        <dbReference type="ARBA" id="ARBA00023077"/>
    </source>
</evidence>
<dbReference type="InterPro" id="IPR008969">
    <property type="entry name" value="CarboxyPept-like_regulatory"/>
</dbReference>
<dbReference type="InterPro" id="IPR037066">
    <property type="entry name" value="Plug_dom_sf"/>
</dbReference>
<evidence type="ECO:0000313" key="14">
    <source>
        <dbReference type="EMBL" id="SDN41872.1"/>
    </source>
</evidence>
<evidence type="ECO:0000256" key="6">
    <source>
        <dbReference type="ARBA" id="ARBA00023136"/>
    </source>
</evidence>
<name>A0A1H0B8F5_9SPHI</name>
<evidence type="ECO:0000256" key="8">
    <source>
        <dbReference type="PROSITE-ProRule" id="PRU01360"/>
    </source>
</evidence>
<evidence type="ECO:0000256" key="7">
    <source>
        <dbReference type="ARBA" id="ARBA00023237"/>
    </source>
</evidence>
<keyword evidence="3 8" id="KW-1134">Transmembrane beta strand</keyword>
<evidence type="ECO:0000256" key="1">
    <source>
        <dbReference type="ARBA" id="ARBA00004571"/>
    </source>
</evidence>
<evidence type="ECO:0000259" key="13">
    <source>
        <dbReference type="Pfam" id="PF07715"/>
    </source>
</evidence>
<evidence type="ECO:0000313" key="15">
    <source>
        <dbReference type="Proteomes" id="UP000183200"/>
    </source>
</evidence>
<dbReference type="Proteomes" id="UP000183200">
    <property type="component" value="Unassembled WGS sequence"/>
</dbReference>
<evidence type="ECO:0000256" key="3">
    <source>
        <dbReference type="ARBA" id="ARBA00022452"/>
    </source>
</evidence>
<comment type="subcellular location">
    <subcellularLocation>
        <location evidence="1 8">Cell outer membrane</location>
        <topology evidence="1 8">Multi-pass membrane protein</topology>
    </subcellularLocation>
</comment>
<keyword evidence="5 9" id="KW-0798">TonB box</keyword>
<dbReference type="SUPFAM" id="SSF56935">
    <property type="entry name" value="Porins"/>
    <property type="match status" value="1"/>
</dbReference>
<proteinExistence type="inferred from homology"/>
<comment type="similarity">
    <text evidence="8 9">Belongs to the TonB-dependent receptor family.</text>
</comment>
<protein>
    <submittedName>
        <fullName evidence="14">TonB-linked outer membrane protein, SusC/RagA family</fullName>
    </submittedName>
</protein>
<feature type="signal peptide" evidence="11">
    <location>
        <begin position="1"/>
        <end position="20"/>
    </location>
</feature>
<evidence type="ECO:0000256" key="9">
    <source>
        <dbReference type="RuleBase" id="RU003357"/>
    </source>
</evidence>
<dbReference type="PROSITE" id="PS52016">
    <property type="entry name" value="TONB_DEPENDENT_REC_3"/>
    <property type="match status" value="1"/>
</dbReference>
<dbReference type="NCBIfam" id="TIGR04057">
    <property type="entry name" value="SusC_RagA_signa"/>
    <property type="match status" value="1"/>
</dbReference>
<evidence type="ECO:0000256" key="10">
    <source>
        <dbReference type="SAM" id="MobiDB-lite"/>
    </source>
</evidence>
<evidence type="ECO:0000256" key="4">
    <source>
        <dbReference type="ARBA" id="ARBA00022692"/>
    </source>
</evidence>
<accession>A0A1H0B8F5</accession>
<dbReference type="Gene3D" id="2.60.40.1120">
    <property type="entry name" value="Carboxypeptidase-like, regulatory domain"/>
    <property type="match status" value="1"/>
</dbReference>
<reference evidence="15" key="1">
    <citation type="submission" date="2016-10" db="EMBL/GenBank/DDBJ databases">
        <authorList>
            <person name="Varghese N."/>
            <person name="Submissions S."/>
        </authorList>
    </citation>
    <scope>NUCLEOTIDE SEQUENCE [LARGE SCALE GENOMIC DNA]</scope>
    <source>
        <strain evidence="15">DSM 19110</strain>
    </source>
</reference>
<dbReference type="InterPro" id="IPR023997">
    <property type="entry name" value="TonB-dep_OMP_SusC/RagA_CS"/>
</dbReference>
<dbReference type="InterPro" id="IPR023996">
    <property type="entry name" value="TonB-dep_OMP_SusC/RagA"/>
</dbReference>
<feature type="domain" description="TonB-dependent receptor-like beta-barrel" evidence="12">
    <location>
        <begin position="436"/>
        <end position="858"/>
    </location>
</feature>
<dbReference type="EMBL" id="FNGY01000007">
    <property type="protein sequence ID" value="SDN41872.1"/>
    <property type="molecule type" value="Genomic_DNA"/>
</dbReference>
<gene>
    <name evidence="14" type="ORF">SAMN05421820_107337</name>
</gene>
<dbReference type="InterPro" id="IPR036942">
    <property type="entry name" value="Beta-barrel_TonB_sf"/>
</dbReference>
<dbReference type="OrthoDB" id="9768177at2"/>
<dbReference type="InterPro" id="IPR000531">
    <property type="entry name" value="Beta-barrel_TonB"/>
</dbReference>
<dbReference type="Pfam" id="PF13715">
    <property type="entry name" value="CarbopepD_reg_2"/>
    <property type="match status" value="1"/>
</dbReference>
<dbReference type="SUPFAM" id="SSF49464">
    <property type="entry name" value="Carboxypeptidase regulatory domain-like"/>
    <property type="match status" value="1"/>
</dbReference>
<dbReference type="Pfam" id="PF07715">
    <property type="entry name" value="Plug"/>
    <property type="match status" value="1"/>
</dbReference>
<sequence>MKKILLSLFVFMLIAGTTVAQNRTITGTVTDQSDGRPLPGVSVRAKGAVGGSQTSSDGKYSLSVPQGATSLEFSYIGYTTQSKPISTGNVINVVLQANATELGEVIVIAYGTATKESFTGSVGVVKAADLKDRPVTSVDKALQGTVPGLVVKSSSGQPGSVSQIRLRGVGSINSSAEPLYVIDGVPITVGGDISMLSASSNQSTNILSTLNSEDIESISVLKDAASAALYGSKAANGVLIITTKKGKAGKTKIQAGATFGYSDLAVKQHELLNASEYFGIYWDANYKKNIDAGQAPALATTNANKQTISILGANPYNTPTPYSAQGTLSNGAALLYDTDWRKAVLRTGKNKDYNVSASGGSETTKFYISGGYFDQEGIALASSFKRYSAKLNVENKATDFLTLGMYSTLSYTDQQAPSGGTNGSSLLGFTNNVSNVYSLYARNADGSIKYDVKGEPVYAFDNKIFKDYNPVFLSKNDKFSTQTARVLTSAFAEISFLKDFKFKSIFTVDYVTNRELLFYNMEHGDGVAVGGRASRFSARNLGLNITNTLTYNKKIGEHAFDVLLGQEASKTNYDLMNAAGTGFPFPGVYELRSSSKAATADSYQTDIARPGYFSRVNYAYNNKYFLSASVRRDASSVFGTESKWGTFWSVGGAWRLKQESFLQDVTWLTELKLRANYGTGGNDRFISTNNELSNYAALDLFELGFNYNGQGGTSYSQLGNPFLRWEKNANTDFALEFRLFNRLNGEVVYYKRASDGLLFAQPLSMVTGFKSVNTNLASMNNRGIEVNLNADAITSEDFSWNVGLNFARNTNKITKLSQPTVISGSKRFKVGGDLYRYFIQEYAGVDPATGSAQWYKDQTDANGVTTKVKTSVYTEATNYEQGSAFPKLTGGFNNRFTYKGFDLGFMVYFSIGGKIMDNNYQALSRDGASPGSQLSRDALNAWKNVGDITNTPKFVISNTSNSAQRSTRYLFDATYARLKTVSLGYSLPKNLVSKTGILQNARVYIMGENVLTWAKHKGVDPEFDFDGVAGNEIPNVKTFSFGLNIGF</sequence>